<organism evidence="1">
    <name type="scientific">CrAss-like virus sp. ctYsL76</name>
    <dbReference type="NCBI Taxonomy" id="2826826"/>
    <lineage>
        <taxon>Viruses</taxon>
        <taxon>Duplodnaviria</taxon>
        <taxon>Heunggongvirae</taxon>
        <taxon>Uroviricota</taxon>
        <taxon>Caudoviricetes</taxon>
        <taxon>Crassvirales</taxon>
    </lineage>
</organism>
<name>A0A8S5QLX2_9CAUD</name>
<accession>A0A8S5QLX2</accession>
<reference evidence="1" key="1">
    <citation type="journal article" date="2021" name="Proc. Natl. Acad. Sci. U.S.A.">
        <title>A Catalog of Tens of Thousands of Viruses from Human Metagenomes Reveals Hidden Associations with Chronic Diseases.</title>
        <authorList>
            <person name="Tisza M.J."/>
            <person name="Buck C.B."/>
        </authorList>
    </citation>
    <scope>NUCLEOTIDE SEQUENCE</scope>
    <source>
        <strain evidence="1">CtYsL76</strain>
    </source>
</reference>
<protein>
    <submittedName>
        <fullName evidence="1">Uncharacterized protein</fullName>
    </submittedName>
</protein>
<dbReference type="EMBL" id="BK015689">
    <property type="protein sequence ID" value="DAE19986.1"/>
    <property type="molecule type" value="Genomic_DNA"/>
</dbReference>
<sequence length="29" mass="3343">MKVDDNVTIDKDEAKKCKTIKFKRTCGNL</sequence>
<proteinExistence type="predicted"/>
<evidence type="ECO:0000313" key="1">
    <source>
        <dbReference type="EMBL" id="DAE19986.1"/>
    </source>
</evidence>